<dbReference type="EC" id="3.5.1.4" evidence="3"/>
<accession>A0AB38FM86</accession>
<dbReference type="InterPro" id="IPR023631">
    <property type="entry name" value="Amidase_dom"/>
</dbReference>
<dbReference type="AlphaFoldDB" id="A0AB38FM86"/>
<organism evidence="5 6">
    <name type="scientific">Rhodococcus wratislaviensis</name>
    <name type="common">Tsukamurella wratislaviensis</name>
    <dbReference type="NCBI Taxonomy" id="44752"/>
    <lineage>
        <taxon>Bacteria</taxon>
        <taxon>Bacillati</taxon>
        <taxon>Actinomycetota</taxon>
        <taxon>Actinomycetes</taxon>
        <taxon>Mycobacteriales</taxon>
        <taxon>Nocardiaceae</taxon>
        <taxon>Rhodococcus</taxon>
    </lineage>
</organism>
<evidence type="ECO:0000256" key="1">
    <source>
        <dbReference type="ARBA" id="ARBA00001311"/>
    </source>
</evidence>
<dbReference type="Proteomes" id="UP000251211">
    <property type="component" value="Unassembled WGS sequence"/>
</dbReference>
<evidence type="ECO:0000256" key="2">
    <source>
        <dbReference type="ARBA" id="ARBA00009199"/>
    </source>
</evidence>
<proteinExistence type="inferred from homology"/>
<dbReference type="EMBL" id="UAUI01000026">
    <property type="protein sequence ID" value="SPZ42740.1"/>
    <property type="molecule type" value="Genomic_DNA"/>
</dbReference>
<dbReference type="SUPFAM" id="SSF75304">
    <property type="entry name" value="Amidase signature (AS) enzymes"/>
    <property type="match status" value="1"/>
</dbReference>
<dbReference type="GO" id="GO:0004040">
    <property type="term" value="F:amidase activity"/>
    <property type="evidence" value="ECO:0007669"/>
    <property type="project" value="UniProtKB-EC"/>
</dbReference>
<keyword evidence="5" id="KW-0378">Hydrolase</keyword>
<dbReference type="PANTHER" id="PTHR11895">
    <property type="entry name" value="TRANSAMIDASE"/>
    <property type="match status" value="1"/>
</dbReference>
<evidence type="ECO:0000313" key="5">
    <source>
        <dbReference type="EMBL" id="SPZ42740.1"/>
    </source>
</evidence>
<dbReference type="InterPro" id="IPR000120">
    <property type="entry name" value="Amidase"/>
</dbReference>
<name>A0AB38FM86_RHOWR</name>
<dbReference type="Gene3D" id="3.90.1300.10">
    <property type="entry name" value="Amidase signature (AS) domain"/>
    <property type="match status" value="1"/>
</dbReference>
<dbReference type="InterPro" id="IPR036928">
    <property type="entry name" value="AS_sf"/>
</dbReference>
<reference evidence="5 6" key="1">
    <citation type="submission" date="2018-06" db="EMBL/GenBank/DDBJ databases">
        <authorList>
            <consortium name="Pathogen Informatics"/>
            <person name="Doyle S."/>
        </authorList>
    </citation>
    <scope>NUCLEOTIDE SEQUENCE [LARGE SCALE GENOMIC DNA]</scope>
    <source>
        <strain evidence="5 6">NCTC13229</strain>
    </source>
</reference>
<sequence length="449" mass="46476">MMGDSPFTSAVVVAEQVRSGVSSPMEHVEAALAAIDEREPKIQAFVTVLAEQARAAALALSRRPDLSTLPLAGVPVAIKDVIPVAGLPMREGSGATSAEPKVSDHPVVARLRAAGAVVVGLTTLPELAVWGTTDAPGHITRNPWNPSRTCGGSSGGAAAAVAAGMVPLAHGTDGLGSIRIPSANCGVFGIKPGRGVVPSELGATSWFGMAENGPIATTVDDAALMLSVLADRPELARIGASEPLRIAVAAGSPTFLATVDPQWRDAALRAGTELTGSGHDVEPATLPYPVNLLPVLARWTAGTAADAKGLDVRQLQPRTRRHVAVGRALGRFVRPEQVGRLEESLRTFFENYDVVITPALAQPPLAATTWSERSWLSNVVANVRYAPFSALWNLVGWPAASVPVGTHSHSGTPLAVQIAAPPGGEARILALAAHIERVGGGWPRVAPAR</sequence>
<comment type="catalytic activity">
    <reaction evidence="1">
        <text>a monocarboxylic acid amide + H2O = a monocarboxylate + NH4(+)</text>
        <dbReference type="Rhea" id="RHEA:12020"/>
        <dbReference type="ChEBI" id="CHEBI:15377"/>
        <dbReference type="ChEBI" id="CHEBI:28938"/>
        <dbReference type="ChEBI" id="CHEBI:35757"/>
        <dbReference type="ChEBI" id="CHEBI:83628"/>
        <dbReference type="EC" id="3.5.1.4"/>
    </reaction>
</comment>
<evidence type="ECO:0000259" key="4">
    <source>
        <dbReference type="Pfam" id="PF01425"/>
    </source>
</evidence>
<dbReference type="Pfam" id="PF01425">
    <property type="entry name" value="Amidase"/>
    <property type="match status" value="1"/>
</dbReference>
<evidence type="ECO:0000256" key="3">
    <source>
        <dbReference type="ARBA" id="ARBA00012922"/>
    </source>
</evidence>
<evidence type="ECO:0000313" key="6">
    <source>
        <dbReference type="Proteomes" id="UP000251211"/>
    </source>
</evidence>
<dbReference type="PANTHER" id="PTHR11895:SF7">
    <property type="entry name" value="GLUTAMYL-TRNA(GLN) AMIDOTRANSFERASE SUBUNIT A, MITOCHONDRIAL"/>
    <property type="match status" value="1"/>
</dbReference>
<gene>
    <name evidence="5" type="primary">nylA_2</name>
    <name evidence="5" type="ORF">NCTC13229_06266</name>
</gene>
<comment type="caution">
    <text evidence="5">The sequence shown here is derived from an EMBL/GenBank/DDBJ whole genome shotgun (WGS) entry which is preliminary data.</text>
</comment>
<feature type="domain" description="Amidase" evidence="4">
    <location>
        <begin position="26"/>
        <end position="429"/>
    </location>
</feature>
<protein>
    <recommendedName>
        <fullName evidence="3">amidase</fullName>
        <ecNumber evidence="3">3.5.1.4</ecNumber>
    </recommendedName>
</protein>
<comment type="similarity">
    <text evidence="2">Belongs to the amidase family.</text>
</comment>